<dbReference type="SMART" id="SM00176">
    <property type="entry name" value="RAN"/>
    <property type="match status" value="1"/>
</dbReference>
<protein>
    <submittedName>
        <fullName evidence="2">Ras-related protein rab-5c</fullName>
    </submittedName>
</protein>
<name>A0AAV8A9L8_9EUKA</name>
<gene>
    <name evidence="2" type="ORF">M0812_07179</name>
</gene>
<evidence type="ECO:0000313" key="3">
    <source>
        <dbReference type="Proteomes" id="UP001146793"/>
    </source>
</evidence>
<reference evidence="2" key="1">
    <citation type="submission" date="2022-08" db="EMBL/GenBank/DDBJ databases">
        <title>Novel sulphate-reducing endosymbionts in the free-living metamonad Anaeramoeba.</title>
        <authorList>
            <person name="Jerlstrom-Hultqvist J."/>
            <person name="Cepicka I."/>
            <person name="Gallot-Lavallee L."/>
            <person name="Salas-Leiva D."/>
            <person name="Curtis B.A."/>
            <person name="Zahonova K."/>
            <person name="Pipaliya S."/>
            <person name="Dacks J."/>
            <person name="Roger A.J."/>
        </authorList>
    </citation>
    <scope>NUCLEOTIDE SEQUENCE</scope>
    <source>
        <strain evidence="2">Busselton2</strain>
    </source>
</reference>
<dbReference type="NCBIfam" id="TIGR00231">
    <property type="entry name" value="small_GTP"/>
    <property type="match status" value="1"/>
</dbReference>
<dbReference type="InterPro" id="IPR001806">
    <property type="entry name" value="Small_GTPase"/>
</dbReference>
<evidence type="ECO:0000313" key="2">
    <source>
        <dbReference type="EMBL" id="KAJ3450983.1"/>
    </source>
</evidence>
<organism evidence="2 3">
    <name type="scientific">Anaeramoeba flamelloides</name>
    <dbReference type="NCBI Taxonomy" id="1746091"/>
    <lineage>
        <taxon>Eukaryota</taxon>
        <taxon>Metamonada</taxon>
        <taxon>Anaeramoebidae</taxon>
        <taxon>Anaeramoeba</taxon>
    </lineage>
</organism>
<dbReference type="Proteomes" id="UP001146793">
    <property type="component" value="Unassembled WGS sequence"/>
</dbReference>
<dbReference type="InterPro" id="IPR005225">
    <property type="entry name" value="Small_GTP-bd"/>
</dbReference>
<dbReference type="SMART" id="SM00174">
    <property type="entry name" value="RHO"/>
    <property type="match status" value="1"/>
</dbReference>
<dbReference type="FunFam" id="3.40.50.300:FF:000808">
    <property type="entry name" value="Small GTP-binding protein, putative"/>
    <property type="match status" value="1"/>
</dbReference>
<dbReference type="GO" id="GO:0005525">
    <property type="term" value="F:GTP binding"/>
    <property type="evidence" value="ECO:0007669"/>
    <property type="project" value="InterPro"/>
</dbReference>
<keyword evidence="1" id="KW-0547">Nucleotide-binding</keyword>
<proteinExistence type="predicted"/>
<dbReference type="SMART" id="SM00173">
    <property type="entry name" value="RAS"/>
    <property type="match status" value="1"/>
</dbReference>
<accession>A0AAV8A9L8</accession>
<sequence length="197" mass="22585">MEELPSMQKKIVLLGDLGAGKSSLSVRYSEDQFDENKEPTITTHFITKTIKLKTHKVKLDVWDTAGEERYKSVVPTYYRSASGAIVVYDINDKGAFEKAKFWIKELFRYGEKDIIIFLVANKSDLEHKADSVEASKYCELNCYFYFETSAKTGENVVNIFDSMARKFEYEPRRGPEPKPFVIGLEEIEKNSKKSGCC</sequence>
<dbReference type="EMBL" id="JANTQA010000012">
    <property type="protein sequence ID" value="KAJ3450983.1"/>
    <property type="molecule type" value="Genomic_DNA"/>
</dbReference>
<comment type="caution">
    <text evidence="2">The sequence shown here is derived from an EMBL/GenBank/DDBJ whole genome shotgun (WGS) entry which is preliminary data.</text>
</comment>
<dbReference type="PROSITE" id="PS51419">
    <property type="entry name" value="RAB"/>
    <property type="match status" value="1"/>
</dbReference>
<dbReference type="PROSITE" id="PS51421">
    <property type="entry name" value="RAS"/>
    <property type="match status" value="1"/>
</dbReference>
<dbReference type="Gene3D" id="3.40.50.300">
    <property type="entry name" value="P-loop containing nucleotide triphosphate hydrolases"/>
    <property type="match status" value="1"/>
</dbReference>
<dbReference type="PRINTS" id="PR00449">
    <property type="entry name" value="RASTRNSFRMNG"/>
</dbReference>
<dbReference type="InterPro" id="IPR027417">
    <property type="entry name" value="P-loop_NTPase"/>
</dbReference>
<dbReference type="PANTHER" id="PTHR47978">
    <property type="match status" value="1"/>
</dbReference>
<dbReference type="SMART" id="SM00175">
    <property type="entry name" value="RAB"/>
    <property type="match status" value="1"/>
</dbReference>
<dbReference type="Pfam" id="PF00071">
    <property type="entry name" value="Ras"/>
    <property type="match status" value="1"/>
</dbReference>
<dbReference type="AlphaFoldDB" id="A0AAV8A9L8"/>
<evidence type="ECO:0000256" key="1">
    <source>
        <dbReference type="ARBA" id="ARBA00022741"/>
    </source>
</evidence>
<dbReference type="PROSITE" id="PS51417">
    <property type="entry name" value="ARF"/>
    <property type="match status" value="1"/>
</dbReference>
<dbReference type="SUPFAM" id="SSF52540">
    <property type="entry name" value="P-loop containing nucleoside triphosphate hydrolases"/>
    <property type="match status" value="1"/>
</dbReference>
<dbReference type="GO" id="GO:0003924">
    <property type="term" value="F:GTPase activity"/>
    <property type="evidence" value="ECO:0007669"/>
    <property type="project" value="InterPro"/>
</dbReference>